<evidence type="ECO:0000313" key="1">
    <source>
        <dbReference type="EMBL" id="GAB0132984.1"/>
    </source>
</evidence>
<keyword evidence="2" id="KW-1185">Reference proteome</keyword>
<protein>
    <submittedName>
        <fullName evidence="1">Uncharacterized protein</fullName>
    </submittedName>
</protein>
<sequence>MTTNGELFECKLLPVPSFRLGGLERVKTPMDPPPSYNDVANPTIDDSRPHTPATFHILGSFIYSDRNPTGEPLYELSHQIGHLRDTTRSMSINRLDSTGRVQNGTSRMVTQKRHIYELKHPGILTGPLFLYHADSVSRYSLCSFGICTVRARRFFSSAQGFQVHRAVKDADDDVVPRGHLFSVASTKRGEVRFEWSDPGGDIIARELDSPLAKHSLLITMEMNEMARDALVTAWVLRVWWQIARSPRYEL</sequence>
<dbReference type="EMBL" id="BAAFGZ010000031">
    <property type="protein sequence ID" value="GAB0132984.1"/>
    <property type="molecule type" value="Genomic_DNA"/>
</dbReference>
<accession>A0ABQ0CHS2</accession>
<comment type="caution">
    <text evidence="1">The sequence shown here is derived from an EMBL/GenBank/DDBJ whole genome shotgun (WGS) entry which is preliminary data.</text>
</comment>
<gene>
    <name evidence="1" type="primary">g1404</name>
    <name evidence="1" type="ORF">EsDP_00001404</name>
</gene>
<dbReference type="Proteomes" id="UP001562357">
    <property type="component" value="Unassembled WGS sequence"/>
</dbReference>
<name>A0ABQ0CHS2_9HYPO</name>
<reference evidence="2" key="1">
    <citation type="submission" date="2024-06" db="EMBL/GenBank/DDBJ databases">
        <title>Draft Genome Sequences of Epichloe bromicola Strains Isolated from Elymus ciliaris.</title>
        <authorList>
            <consortium name="Epichloe bromicola genome sequencing consortium"/>
            <person name="Miura A."/>
            <person name="Imano S."/>
            <person name="Ashida A."/>
            <person name="Sato I."/>
            <person name="Chiba S."/>
            <person name="Tanaka A."/>
            <person name="Camagna M."/>
            <person name="Takemoto D."/>
        </authorList>
    </citation>
    <scope>NUCLEOTIDE SEQUENCE [LARGE SCALE GENOMIC DNA]</scope>
    <source>
        <strain evidence="2">DP</strain>
    </source>
</reference>
<organism evidence="1 2">
    <name type="scientific">Epichloe bromicola</name>
    <dbReference type="NCBI Taxonomy" id="79588"/>
    <lineage>
        <taxon>Eukaryota</taxon>
        <taxon>Fungi</taxon>
        <taxon>Dikarya</taxon>
        <taxon>Ascomycota</taxon>
        <taxon>Pezizomycotina</taxon>
        <taxon>Sordariomycetes</taxon>
        <taxon>Hypocreomycetidae</taxon>
        <taxon>Hypocreales</taxon>
        <taxon>Clavicipitaceae</taxon>
        <taxon>Epichloe</taxon>
    </lineage>
</organism>
<evidence type="ECO:0000313" key="2">
    <source>
        <dbReference type="Proteomes" id="UP001562357"/>
    </source>
</evidence>
<proteinExistence type="predicted"/>